<dbReference type="EMBL" id="LCBS01000003">
    <property type="protein sequence ID" value="KKS17352.1"/>
    <property type="molecule type" value="Genomic_DNA"/>
</dbReference>
<keyword evidence="2" id="KW-0547">Nucleotide-binding</keyword>
<evidence type="ECO:0000256" key="2">
    <source>
        <dbReference type="ARBA" id="ARBA00022741"/>
    </source>
</evidence>
<dbReference type="InterPro" id="IPR017871">
    <property type="entry name" value="ABC_transporter-like_CS"/>
</dbReference>
<dbReference type="PANTHER" id="PTHR43204">
    <property type="entry name" value="ABC TRANSPORTER I FAMILY MEMBER 6, CHLOROPLASTIC"/>
    <property type="match status" value="1"/>
</dbReference>
<evidence type="ECO:0000256" key="3">
    <source>
        <dbReference type="ARBA" id="ARBA00022840"/>
    </source>
</evidence>
<comment type="similarity">
    <text evidence="1">Belongs to the ABC transporter superfamily. Ycf16 family.</text>
</comment>
<proteinExistence type="inferred from homology"/>
<reference evidence="5 6" key="1">
    <citation type="journal article" date="2015" name="Nature">
        <title>rRNA introns, odd ribosomes, and small enigmatic genomes across a large radiation of phyla.</title>
        <authorList>
            <person name="Brown C.T."/>
            <person name="Hug L.A."/>
            <person name="Thomas B.C."/>
            <person name="Sharon I."/>
            <person name="Castelle C.J."/>
            <person name="Singh A."/>
            <person name="Wilkins M.J."/>
            <person name="Williams K.H."/>
            <person name="Banfield J.F."/>
        </authorList>
    </citation>
    <scope>NUCLEOTIDE SEQUENCE [LARGE SCALE GENOMIC DNA]</scope>
</reference>
<dbReference type="Proteomes" id="UP000034163">
    <property type="component" value="Unassembled WGS sequence"/>
</dbReference>
<organism evidence="5 6">
    <name type="scientific">candidate division WWE3 bacterium GW2011_GWB1_41_6</name>
    <dbReference type="NCBI Taxonomy" id="1619112"/>
    <lineage>
        <taxon>Bacteria</taxon>
        <taxon>Katanobacteria</taxon>
    </lineage>
</organism>
<dbReference type="PATRIC" id="fig|1619112.3.peg.197"/>
<dbReference type="Gene3D" id="3.40.50.300">
    <property type="entry name" value="P-loop containing nucleotide triphosphate hydrolases"/>
    <property type="match status" value="1"/>
</dbReference>
<evidence type="ECO:0000259" key="4">
    <source>
        <dbReference type="PROSITE" id="PS50893"/>
    </source>
</evidence>
<dbReference type="InterPro" id="IPR027417">
    <property type="entry name" value="P-loop_NTPase"/>
</dbReference>
<evidence type="ECO:0000313" key="6">
    <source>
        <dbReference type="Proteomes" id="UP000034163"/>
    </source>
</evidence>
<dbReference type="GO" id="GO:0005524">
    <property type="term" value="F:ATP binding"/>
    <property type="evidence" value="ECO:0007669"/>
    <property type="project" value="UniProtKB-KW"/>
</dbReference>
<dbReference type="GO" id="GO:0016887">
    <property type="term" value="F:ATP hydrolysis activity"/>
    <property type="evidence" value="ECO:0007669"/>
    <property type="project" value="InterPro"/>
</dbReference>
<gene>
    <name evidence="5" type="ORF">UU72_C0003G0013</name>
</gene>
<dbReference type="InterPro" id="IPR010230">
    <property type="entry name" value="FeS-cluster_ATPase_SufC"/>
</dbReference>
<dbReference type="PANTHER" id="PTHR43204:SF1">
    <property type="entry name" value="ABC TRANSPORTER I FAMILY MEMBER 6, CHLOROPLASTIC"/>
    <property type="match status" value="1"/>
</dbReference>
<accession>A0A0G0WYY1</accession>
<name>A0A0G0WYY1_UNCKA</name>
<keyword evidence="3" id="KW-0067">ATP-binding</keyword>
<dbReference type="InterPro" id="IPR003439">
    <property type="entry name" value="ABC_transporter-like_ATP-bd"/>
</dbReference>
<dbReference type="SMART" id="SM00382">
    <property type="entry name" value="AAA"/>
    <property type="match status" value="1"/>
</dbReference>
<evidence type="ECO:0000313" key="5">
    <source>
        <dbReference type="EMBL" id="KKS17352.1"/>
    </source>
</evidence>
<dbReference type="SUPFAM" id="SSF52540">
    <property type="entry name" value="P-loop containing nucleoside triphosphate hydrolases"/>
    <property type="match status" value="1"/>
</dbReference>
<evidence type="ECO:0000256" key="1">
    <source>
        <dbReference type="ARBA" id="ARBA00006216"/>
    </source>
</evidence>
<dbReference type="PROSITE" id="PS50893">
    <property type="entry name" value="ABC_TRANSPORTER_2"/>
    <property type="match status" value="1"/>
</dbReference>
<dbReference type="NCBIfam" id="TIGR01978">
    <property type="entry name" value="sufC"/>
    <property type="match status" value="1"/>
</dbReference>
<dbReference type="InterPro" id="IPR003593">
    <property type="entry name" value="AAA+_ATPase"/>
</dbReference>
<dbReference type="Pfam" id="PF00005">
    <property type="entry name" value="ABC_tran"/>
    <property type="match status" value="1"/>
</dbReference>
<feature type="domain" description="ABC transporter" evidence="4">
    <location>
        <begin position="2"/>
        <end position="243"/>
    </location>
</feature>
<comment type="caution">
    <text evidence="5">The sequence shown here is derived from an EMBL/GenBank/DDBJ whole genome shotgun (WGS) entry which is preliminary data.</text>
</comment>
<dbReference type="AlphaFoldDB" id="A0A0G0WYY1"/>
<dbReference type="PROSITE" id="PS00211">
    <property type="entry name" value="ABC_TRANSPORTER_1"/>
    <property type="match status" value="1"/>
</dbReference>
<dbReference type="CDD" id="cd03217">
    <property type="entry name" value="ABC_FeS_Assembly"/>
    <property type="match status" value="1"/>
</dbReference>
<sequence>MLSVKGLKAGTVDKVILNGVDLEIGDGQVHVLMGPNGSGKSTLAQVLMGHPSYEVKEGNVVFNDENLLENDTTERALQGLFLSFQYPSEVEGVTISSYLRLIYNKSHNENVSPAAFRKILREKMDLLGMKEDMMNRYLNDGFSGGEKKRMEMLQMLVLEPKLAILDEVDSGLDIDALRVVAKAVNSLKEKTGLSVFLITHYTRILKHIDPDYVHVMQDGVVTKSGSRELAHELEEKGYAPFGD</sequence>
<protein>
    <submittedName>
        <fullName evidence="5">FeS assembly ATPase SufC</fullName>
    </submittedName>
</protein>